<evidence type="ECO:0000256" key="1">
    <source>
        <dbReference type="ARBA" id="ARBA00001938"/>
    </source>
</evidence>
<keyword evidence="4 6" id="KW-0450">Lipoyl</keyword>
<dbReference type="Pfam" id="PF00364">
    <property type="entry name" value="Biotin_lipoyl"/>
    <property type="match status" value="1"/>
</dbReference>
<dbReference type="Gene3D" id="2.40.50.100">
    <property type="match status" value="1"/>
</dbReference>
<dbReference type="InterPro" id="IPR036625">
    <property type="entry name" value="E3-bd_dom_sf"/>
</dbReference>
<dbReference type="PANTHER" id="PTHR43178">
    <property type="entry name" value="DIHYDROLIPOAMIDE ACETYLTRANSFERASE COMPONENT OF PYRUVATE DEHYDROGENASE COMPLEX"/>
    <property type="match status" value="1"/>
</dbReference>
<comment type="similarity">
    <text evidence="2 6">Belongs to the 2-oxoacid dehydrogenase family.</text>
</comment>
<evidence type="ECO:0000259" key="9">
    <source>
        <dbReference type="PROSITE" id="PS51826"/>
    </source>
</evidence>
<dbReference type="InterPro" id="IPR050743">
    <property type="entry name" value="2-oxoacid_DH_E2_comp"/>
</dbReference>
<dbReference type="PROSITE" id="PS00189">
    <property type="entry name" value="LIPOYL"/>
    <property type="match status" value="1"/>
</dbReference>
<organism evidence="10 11">
    <name type="scientific">Symbiobacterium terraclitae</name>
    <dbReference type="NCBI Taxonomy" id="557451"/>
    <lineage>
        <taxon>Bacteria</taxon>
        <taxon>Bacillati</taxon>
        <taxon>Bacillota</taxon>
        <taxon>Clostridia</taxon>
        <taxon>Eubacteriales</taxon>
        <taxon>Symbiobacteriaceae</taxon>
        <taxon>Symbiobacterium</taxon>
    </lineage>
</organism>
<comment type="caution">
    <text evidence="10">The sequence shown here is derived from an EMBL/GenBank/DDBJ whole genome shotgun (WGS) entry which is preliminary data.</text>
</comment>
<keyword evidence="3 6" id="KW-0808">Transferase</keyword>
<dbReference type="InterPro" id="IPR000089">
    <property type="entry name" value="Biotin_lipoyl"/>
</dbReference>
<feature type="domain" description="Lipoyl-binding" evidence="8">
    <location>
        <begin position="1"/>
        <end position="75"/>
    </location>
</feature>
<sequence>MEIRMPQLGESVTEGTINRWLVAPGHEVKKYQPIAEVITDKVNAEIPAPADGRILTLDVPEGTTVQVGVRIATMQAAGEEPVAVAAAASAGAAASGAGAAAGAAASGARAGVVGGAPAVATGGQPGGAPAGAAPAARGRYSPAVMRLAQEHGIDLSLVKGTGLGGRITRKDVEAFIAAGGAAAAAPAAPAAAPVPAPAQASGTAPAPAQPGPVSTGAPVHAGPVVAASPVQAGPGDRRIPVDPVRRRIAGRMVQSKHEAPHAWTMMQVDVTNLVRLREQVGPQFKREQGISLSYVPFFIKAVVESLKEYPILNSQWAGDEIVIKQEINISIAVATEDALAVPVIKNADRLSIAGLNHAVADLAARARAGKLTLDDVTGGTFTVNNTGAFGSFMSAPIINYPQAAILSFEAITKIPVVLENDAIAIRSMMNICLSLDHRILDGLVCGRFLQAVKRRLESYGPGTINLY</sequence>
<dbReference type="SUPFAM" id="SSF47005">
    <property type="entry name" value="Peripheral subunit-binding domain of 2-oxo acid dehydrogenase complex"/>
    <property type="match status" value="1"/>
</dbReference>
<dbReference type="CDD" id="cd06849">
    <property type="entry name" value="lipoyl_domain"/>
    <property type="match status" value="1"/>
</dbReference>
<dbReference type="InterPro" id="IPR001078">
    <property type="entry name" value="2-oxoacid_DH_actylTfrase"/>
</dbReference>
<dbReference type="PROSITE" id="PS50968">
    <property type="entry name" value="BIOTINYL_LIPOYL"/>
    <property type="match status" value="1"/>
</dbReference>
<dbReference type="InterPro" id="IPR011053">
    <property type="entry name" value="Single_hybrid_motif"/>
</dbReference>
<dbReference type="InterPro" id="IPR003016">
    <property type="entry name" value="2-oxoA_DH_lipoyl-BS"/>
</dbReference>
<dbReference type="Gene3D" id="4.10.320.10">
    <property type="entry name" value="E3-binding domain"/>
    <property type="match status" value="1"/>
</dbReference>
<dbReference type="InterPro" id="IPR023213">
    <property type="entry name" value="CAT-like_dom_sf"/>
</dbReference>
<evidence type="ECO:0000256" key="6">
    <source>
        <dbReference type="RuleBase" id="RU003423"/>
    </source>
</evidence>
<evidence type="ECO:0000256" key="5">
    <source>
        <dbReference type="ARBA" id="ARBA00023315"/>
    </source>
</evidence>
<gene>
    <name evidence="10" type="ORF">J2Z79_001591</name>
</gene>
<evidence type="ECO:0000256" key="7">
    <source>
        <dbReference type="SAM" id="MobiDB-lite"/>
    </source>
</evidence>
<evidence type="ECO:0000259" key="8">
    <source>
        <dbReference type="PROSITE" id="PS50968"/>
    </source>
</evidence>
<protein>
    <recommendedName>
        <fullName evidence="6">Dihydrolipoamide acetyltransferase component of pyruvate dehydrogenase complex</fullName>
        <ecNumber evidence="6">2.3.1.-</ecNumber>
    </recommendedName>
</protein>
<dbReference type="Proteomes" id="UP001519289">
    <property type="component" value="Unassembled WGS sequence"/>
</dbReference>
<dbReference type="EMBL" id="JAGGLG010000010">
    <property type="protein sequence ID" value="MBP2018192.1"/>
    <property type="molecule type" value="Genomic_DNA"/>
</dbReference>
<name>A0ABS4JRN2_9FIRM</name>
<dbReference type="Pfam" id="PF02817">
    <property type="entry name" value="E3_binding"/>
    <property type="match status" value="1"/>
</dbReference>
<keyword evidence="11" id="KW-1185">Reference proteome</keyword>
<evidence type="ECO:0000256" key="4">
    <source>
        <dbReference type="ARBA" id="ARBA00022823"/>
    </source>
</evidence>
<dbReference type="PROSITE" id="PS51826">
    <property type="entry name" value="PSBD"/>
    <property type="match status" value="1"/>
</dbReference>
<comment type="cofactor">
    <cofactor evidence="1 6">
        <name>(R)-lipoate</name>
        <dbReference type="ChEBI" id="CHEBI:83088"/>
    </cofactor>
</comment>
<dbReference type="SUPFAM" id="SSF52777">
    <property type="entry name" value="CoA-dependent acyltransferases"/>
    <property type="match status" value="1"/>
</dbReference>
<evidence type="ECO:0000313" key="10">
    <source>
        <dbReference type="EMBL" id="MBP2018192.1"/>
    </source>
</evidence>
<keyword evidence="5 6" id="KW-0012">Acyltransferase</keyword>
<evidence type="ECO:0000256" key="2">
    <source>
        <dbReference type="ARBA" id="ARBA00007317"/>
    </source>
</evidence>
<dbReference type="GO" id="GO:0043754">
    <property type="term" value="F:dihydrolipoamide branched chain acyltransferase activity"/>
    <property type="evidence" value="ECO:0007669"/>
    <property type="project" value="UniProtKB-EC"/>
</dbReference>
<evidence type="ECO:0000256" key="3">
    <source>
        <dbReference type="ARBA" id="ARBA00022679"/>
    </source>
</evidence>
<dbReference type="InterPro" id="IPR004167">
    <property type="entry name" value="PSBD"/>
</dbReference>
<dbReference type="EC" id="2.3.1.-" evidence="6"/>
<dbReference type="Pfam" id="PF00198">
    <property type="entry name" value="2-oxoacid_dh"/>
    <property type="match status" value="1"/>
</dbReference>
<evidence type="ECO:0000313" key="11">
    <source>
        <dbReference type="Proteomes" id="UP001519289"/>
    </source>
</evidence>
<dbReference type="SUPFAM" id="SSF51230">
    <property type="entry name" value="Single hybrid motif"/>
    <property type="match status" value="1"/>
</dbReference>
<feature type="domain" description="Peripheral subunit-binding (PSBD)" evidence="9">
    <location>
        <begin position="139"/>
        <end position="176"/>
    </location>
</feature>
<feature type="region of interest" description="Disordered" evidence="7">
    <location>
        <begin position="192"/>
        <end position="220"/>
    </location>
</feature>
<dbReference type="Gene3D" id="3.30.559.10">
    <property type="entry name" value="Chloramphenicol acetyltransferase-like domain"/>
    <property type="match status" value="1"/>
</dbReference>
<reference evidence="10 11" key="1">
    <citation type="submission" date="2021-03" db="EMBL/GenBank/DDBJ databases">
        <title>Genomic Encyclopedia of Type Strains, Phase IV (KMG-IV): sequencing the most valuable type-strain genomes for metagenomic binning, comparative biology and taxonomic classification.</title>
        <authorList>
            <person name="Goeker M."/>
        </authorList>
    </citation>
    <scope>NUCLEOTIDE SEQUENCE [LARGE SCALE GENOMIC DNA]</scope>
    <source>
        <strain evidence="10 11">DSM 27138</strain>
    </source>
</reference>
<dbReference type="RefSeq" id="WP_245302422.1">
    <property type="nucleotide sequence ID" value="NZ_JAGGLG010000010.1"/>
</dbReference>
<proteinExistence type="inferred from homology"/>
<accession>A0ABS4JRN2</accession>
<dbReference type="PANTHER" id="PTHR43178:SF5">
    <property type="entry name" value="LIPOAMIDE ACYLTRANSFERASE COMPONENT OF BRANCHED-CHAIN ALPHA-KETO ACID DEHYDROGENASE COMPLEX, MITOCHONDRIAL"/>
    <property type="match status" value="1"/>
</dbReference>